<sequence>MAYFERLGATRFRATERTSGAWREDEQHISPALGLMAHLVEQHRDARREDGMAVARLCYDILGTVPVAEVEVGVRVVRPGRTIELVEATLAHAGRPVVLLRAWLMAQRDTAAVAGTALPSIPGPDELEPWTPSATWPGGFIGSVELRRHLEEPGRGWFWVRTDVPLLADEPVSTLARTAGLLDIANGMTVRADPRDVHYPNIDLTAHLLRLPAEGWLGVDATVTFDANGIGLTSSRLHDESGPLGALAQTLTVRPR</sequence>
<dbReference type="OrthoDB" id="1413770at2"/>
<accession>A0A2N3YFQ4</accession>
<evidence type="ECO:0000259" key="1">
    <source>
        <dbReference type="Pfam" id="PF13622"/>
    </source>
</evidence>
<evidence type="ECO:0000313" key="3">
    <source>
        <dbReference type="EMBL" id="PKW25650.1"/>
    </source>
</evidence>
<dbReference type="Gene3D" id="2.40.160.210">
    <property type="entry name" value="Acyl-CoA thioesterase, double hotdog domain"/>
    <property type="match status" value="1"/>
</dbReference>
<dbReference type="RefSeq" id="WP_101394337.1">
    <property type="nucleotide sequence ID" value="NZ_PJNE01000001.1"/>
</dbReference>
<feature type="domain" description="Acyl-CoA thioesterase-like C-terminal" evidence="2">
    <location>
        <begin position="124"/>
        <end position="253"/>
    </location>
</feature>
<dbReference type="Pfam" id="PF13622">
    <property type="entry name" value="4HBT_3"/>
    <property type="match status" value="1"/>
</dbReference>
<organism evidence="3 4">
    <name type="scientific">Phycicoccus duodecadis</name>
    <dbReference type="NCBI Taxonomy" id="173053"/>
    <lineage>
        <taxon>Bacteria</taxon>
        <taxon>Bacillati</taxon>
        <taxon>Actinomycetota</taxon>
        <taxon>Actinomycetes</taxon>
        <taxon>Micrococcales</taxon>
        <taxon>Intrasporangiaceae</taxon>
        <taxon>Phycicoccus</taxon>
    </lineage>
</organism>
<evidence type="ECO:0000313" key="4">
    <source>
        <dbReference type="Proteomes" id="UP000233781"/>
    </source>
</evidence>
<dbReference type="InterPro" id="IPR029069">
    <property type="entry name" value="HotDog_dom_sf"/>
</dbReference>
<gene>
    <name evidence="3" type="ORF">ATL31_0448</name>
</gene>
<name>A0A2N3YFQ4_9MICO</name>
<evidence type="ECO:0000259" key="2">
    <source>
        <dbReference type="Pfam" id="PF20789"/>
    </source>
</evidence>
<comment type="caution">
    <text evidence="3">The sequence shown here is derived from an EMBL/GenBank/DDBJ whole genome shotgun (WGS) entry which is preliminary data.</text>
</comment>
<feature type="domain" description="Acyl-CoA thioesterase-like N-terminal HotDog" evidence="1">
    <location>
        <begin position="20"/>
        <end position="104"/>
    </location>
</feature>
<dbReference type="Proteomes" id="UP000233781">
    <property type="component" value="Unassembled WGS sequence"/>
</dbReference>
<proteinExistence type="predicted"/>
<keyword evidence="4" id="KW-1185">Reference proteome</keyword>
<dbReference type="InterPro" id="IPR042171">
    <property type="entry name" value="Acyl-CoA_hotdog"/>
</dbReference>
<dbReference type="InterPro" id="IPR049449">
    <property type="entry name" value="TesB_ACOT8-like_N"/>
</dbReference>
<dbReference type="SUPFAM" id="SSF54637">
    <property type="entry name" value="Thioesterase/thiol ester dehydrase-isomerase"/>
    <property type="match status" value="1"/>
</dbReference>
<dbReference type="Pfam" id="PF20789">
    <property type="entry name" value="4HBT_3C"/>
    <property type="match status" value="1"/>
</dbReference>
<reference evidence="3 4" key="1">
    <citation type="submission" date="2017-12" db="EMBL/GenBank/DDBJ databases">
        <title>Sequencing the genomes of 1000 Actinobacteria strains.</title>
        <authorList>
            <person name="Klenk H.-P."/>
        </authorList>
    </citation>
    <scope>NUCLEOTIDE SEQUENCE [LARGE SCALE GENOMIC DNA]</scope>
    <source>
        <strain evidence="3 4">DSM 12806</strain>
    </source>
</reference>
<dbReference type="EMBL" id="PJNE01000001">
    <property type="protein sequence ID" value="PKW25650.1"/>
    <property type="molecule type" value="Genomic_DNA"/>
</dbReference>
<dbReference type="InterPro" id="IPR049450">
    <property type="entry name" value="ACOT8-like_C"/>
</dbReference>
<protein>
    <submittedName>
        <fullName evidence="3">Acyl-CoA thioesterase</fullName>
    </submittedName>
</protein>
<dbReference type="AlphaFoldDB" id="A0A2N3YFQ4"/>